<dbReference type="InterPro" id="IPR029063">
    <property type="entry name" value="SAM-dependent_MTases_sf"/>
</dbReference>
<accession>K2FWE3</accession>
<sequence>MKKNILDYLICPDCKSEKIILDRDFLSNTNEIINATLKCNQCSQIFPIIEEILIFSPKSLRDIDFEKIQIWYTNDTDFSRYYSSKNLNFKKDISRIENKEMEFWDDIQYLKEPKKNWFRYLSRKNLFDYVKQGKNNILELGAWFWQDMFENIDKFRNSNHYISTDLSYNALRWIKKRSKSNCIKINLSLIVCIAWDPPFKKELFDYIIVFWVLLQIPELHAAIPVIFEKMKSNWLLLLNEPKERKSLLGKVFRKTFVLFWLKESIHSFRLDFDKLNDELNKVWHIDFFIGETSPIVPLLWLTIMRNFWENQRNTILMQKIDRFMINTVWKLFSETFWYWEWLFVVRKKNNLFL</sequence>
<dbReference type="AlphaFoldDB" id="K2FWE3"/>
<name>K2FWE3_9BACT</name>
<evidence type="ECO:0008006" key="2">
    <source>
        <dbReference type="Google" id="ProtNLM"/>
    </source>
</evidence>
<organism evidence="1">
    <name type="scientific">uncultured bacterium</name>
    <name type="common">gcode 4</name>
    <dbReference type="NCBI Taxonomy" id="1234023"/>
    <lineage>
        <taxon>Bacteria</taxon>
        <taxon>environmental samples</taxon>
    </lineage>
</organism>
<comment type="caution">
    <text evidence="1">The sequence shown here is derived from an EMBL/GenBank/DDBJ whole genome shotgun (WGS) entry which is preliminary data.</text>
</comment>
<gene>
    <name evidence="1" type="ORF">ACD_4C00393G0007</name>
</gene>
<evidence type="ECO:0000313" key="1">
    <source>
        <dbReference type="EMBL" id="EKE26187.1"/>
    </source>
</evidence>
<dbReference type="SUPFAM" id="SSF53335">
    <property type="entry name" value="S-adenosyl-L-methionine-dependent methyltransferases"/>
    <property type="match status" value="1"/>
</dbReference>
<dbReference type="SUPFAM" id="SSF158997">
    <property type="entry name" value="Trm112p-like"/>
    <property type="match status" value="1"/>
</dbReference>
<reference evidence="1" key="1">
    <citation type="journal article" date="2012" name="Science">
        <title>Fermentation, hydrogen, and sulfur metabolism in multiple uncultivated bacterial phyla.</title>
        <authorList>
            <person name="Wrighton K.C."/>
            <person name="Thomas B.C."/>
            <person name="Sharon I."/>
            <person name="Miller C.S."/>
            <person name="Castelle C.J."/>
            <person name="VerBerkmoes N.C."/>
            <person name="Wilkins M.J."/>
            <person name="Hettich R.L."/>
            <person name="Lipton M.S."/>
            <person name="Williams K.H."/>
            <person name="Long P.E."/>
            <person name="Banfield J.F."/>
        </authorList>
    </citation>
    <scope>NUCLEOTIDE SEQUENCE [LARGE SCALE GENOMIC DNA]</scope>
</reference>
<protein>
    <recommendedName>
        <fullName evidence="2">Methyltransferase type 11</fullName>
    </recommendedName>
</protein>
<dbReference type="EMBL" id="AMFJ01000909">
    <property type="protein sequence ID" value="EKE26187.1"/>
    <property type="molecule type" value="Genomic_DNA"/>
</dbReference>
<dbReference type="Gene3D" id="3.40.50.150">
    <property type="entry name" value="Vaccinia Virus protein VP39"/>
    <property type="match status" value="1"/>
</dbReference>
<proteinExistence type="predicted"/>